<evidence type="ECO:0000256" key="1">
    <source>
        <dbReference type="SAM" id="Phobius"/>
    </source>
</evidence>
<name>A0A183T8D5_SCHSO</name>
<keyword evidence="1" id="KW-0812">Transmembrane</keyword>
<keyword evidence="1" id="KW-1133">Transmembrane helix</keyword>
<evidence type="ECO:0000313" key="2">
    <source>
        <dbReference type="WBParaSite" id="SSLN_0001322201-mRNA-1"/>
    </source>
</evidence>
<sequence length="576" mass="64187">LLMRYYFLTLSEYLQQAPIENILRGPFVGSEFPVFLDCGDHSWPSVELPEWAKETFQSPFEWVHCDFPAGSPLDLHICYEKAIPAYDPLSSFFETTILPNGTLIIHQRTLVPWRPIGILCVSRIMAKKVFAAYFQNDNGRSVSFQYIPGDYGADLIVPKSLQSVSKDYRAGQYAKGTIELTALYTANPLKTKTAWTKNGGPLPILFETTDHSLIFPEEITPADSGNYSLTVTGPSQREVFTFNVLVNAPPKIRRMAPRSVYVLEGQPVQIETEFEGRLTSRSVSINGILIDTLSTALFEESLKHLRDQFPYIDGLYPDIEFPSDTSIRYTLRDITSSANAPYGASHSVTLTGTNTLGSVHTQTVIRVLSLPRITRLMADSSCEDDCFNGTSHRFLCDVDLAPYAGLNVVKTWEFDGRDLEALHQQDPLLTFLKIARNEVILSIVAGNATFDRLFASAELSCRFRIYAPEEEELFGVNAMEPLYDTKTDPELHKLLTAAIRKNPSGNTSIASFTSLSWIAAVVIAVMILLAVIILAVCVVMRNKGRTYLRECIEPARSGVYSHCLVIVSIGEVCCRA</sequence>
<dbReference type="Gene3D" id="2.60.40.10">
    <property type="entry name" value="Immunoglobulins"/>
    <property type="match status" value="1"/>
</dbReference>
<accession>A0A183T8D5</accession>
<proteinExistence type="predicted"/>
<dbReference type="WBParaSite" id="SSLN_0001322201-mRNA-1">
    <property type="protein sequence ID" value="SSLN_0001322201-mRNA-1"/>
    <property type="gene ID" value="SSLN_0001322201"/>
</dbReference>
<dbReference type="InterPro" id="IPR013783">
    <property type="entry name" value="Ig-like_fold"/>
</dbReference>
<reference evidence="2" key="1">
    <citation type="submission" date="2016-06" db="UniProtKB">
        <authorList>
            <consortium name="WormBaseParasite"/>
        </authorList>
    </citation>
    <scope>IDENTIFICATION</scope>
</reference>
<protein>
    <submittedName>
        <fullName evidence="2">REJ domain-containing protein</fullName>
    </submittedName>
</protein>
<organism evidence="2">
    <name type="scientific">Schistocephalus solidus</name>
    <name type="common">Tapeworm</name>
    <dbReference type="NCBI Taxonomy" id="70667"/>
    <lineage>
        <taxon>Eukaryota</taxon>
        <taxon>Metazoa</taxon>
        <taxon>Spiralia</taxon>
        <taxon>Lophotrochozoa</taxon>
        <taxon>Platyhelminthes</taxon>
        <taxon>Cestoda</taxon>
        <taxon>Eucestoda</taxon>
        <taxon>Diphyllobothriidea</taxon>
        <taxon>Diphyllobothriidae</taxon>
        <taxon>Schistocephalus</taxon>
    </lineage>
</organism>
<keyword evidence="1" id="KW-0472">Membrane</keyword>
<dbReference type="InterPro" id="IPR036179">
    <property type="entry name" value="Ig-like_dom_sf"/>
</dbReference>
<dbReference type="SUPFAM" id="SSF48726">
    <property type="entry name" value="Immunoglobulin"/>
    <property type="match status" value="1"/>
</dbReference>
<dbReference type="AlphaFoldDB" id="A0A183T8D5"/>
<feature type="transmembrane region" description="Helical" evidence="1">
    <location>
        <begin position="517"/>
        <end position="539"/>
    </location>
</feature>